<dbReference type="AlphaFoldDB" id="A0A8J5ZIC0"/>
<comment type="caution">
    <text evidence="1">The sequence shown here is derived from an EMBL/GenBank/DDBJ whole genome shotgun (WGS) entry which is preliminary data.</text>
</comment>
<gene>
    <name evidence="1" type="ORF">J0S82_004253</name>
</gene>
<name>A0A8J5ZIC0_GALPY</name>
<organism evidence="1 2">
    <name type="scientific">Galemys pyrenaicus</name>
    <name type="common">Iberian desman</name>
    <name type="synonym">Pyrenean desman</name>
    <dbReference type="NCBI Taxonomy" id="202257"/>
    <lineage>
        <taxon>Eukaryota</taxon>
        <taxon>Metazoa</taxon>
        <taxon>Chordata</taxon>
        <taxon>Craniata</taxon>
        <taxon>Vertebrata</taxon>
        <taxon>Euteleostomi</taxon>
        <taxon>Mammalia</taxon>
        <taxon>Eutheria</taxon>
        <taxon>Laurasiatheria</taxon>
        <taxon>Eulipotyphla</taxon>
        <taxon>Talpidae</taxon>
        <taxon>Galemys</taxon>
    </lineage>
</organism>
<protein>
    <submittedName>
        <fullName evidence="1">IQ domain-containing protein H</fullName>
    </submittedName>
</protein>
<accession>A0A8J5ZIC0</accession>
<keyword evidence="2" id="KW-1185">Reference proteome</keyword>
<reference evidence="1" key="1">
    <citation type="journal article" date="2021" name="Evol. Appl.">
        <title>The genome of the Pyrenean desman and the effects of bottlenecks and inbreeding on the genomic landscape of an endangered species.</title>
        <authorList>
            <person name="Escoda L."/>
            <person name="Castresana J."/>
        </authorList>
    </citation>
    <scope>NUCLEOTIDE SEQUENCE</scope>
    <source>
        <strain evidence="1">IBE-C5619</strain>
    </source>
</reference>
<dbReference type="OrthoDB" id="2117703at2759"/>
<dbReference type="PANTHER" id="PTHR14465">
    <property type="entry name" value="IQ DOMAIN-CONTAINING PROTEIN H"/>
    <property type="match status" value="1"/>
</dbReference>
<dbReference type="EMBL" id="JAGFMF010012177">
    <property type="protein sequence ID" value="KAG8506223.1"/>
    <property type="molecule type" value="Genomic_DNA"/>
</dbReference>
<feature type="non-terminal residue" evidence="1">
    <location>
        <position position="1"/>
    </location>
</feature>
<feature type="non-terminal residue" evidence="1">
    <location>
        <position position="151"/>
    </location>
</feature>
<sequence length="151" mass="17633">VHDDLYELREKLTNFPLEDKGRNLDIQDLEAAIKRTEMGLRIHIEKYLNVVNHHVLMTPIQNDNLYSSQASKWYLPTVLDQKSFIFPMESEGKLWQPPKQHTSFPHAFSRIKEKIGLNVKIMQDPENIHHRAAVNANYGISLPYINQRKAC</sequence>
<evidence type="ECO:0000313" key="1">
    <source>
        <dbReference type="EMBL" id="KAG8506223.1"/>
    </source>
</evidence>
<proteinExistence type="predicted"/>
<dbReference type="Proteomes" id="UP000700334">
    <property type="component" value="Unassembled WGS sequence"/>
</dbReference>
<dbReference type="InterPro" id="IPR038752">
    <property type="entry name" value="IQCH"/>
</dbReference>
<evidence type="ECO:0000313" key="2">
    <source>
        <dbReference type="Proteomes" id="UP000700334"/>
    </source>
</evidence>
<dbReference type="PANTHER" id="PTHR14465:SF0">
    <property type="entry name" value="IQ DOMAIN-CONTAINING PROTEIN H"/>
    <property type="match status" value="1"/>
</dbReference>